<dbReference type="EMBL" id="BSPD01000120">
    <property type="protein sequence ID" value="GLS28287.1"/>
    <property type="molecule type" value="Genomic_DNA"/>
</dbReference>
<evidence type="ECO:0000313" key="1">
    <source>
        <dbReference type="EMBL" id="GLS28287.1"/>
    </source>
</evidence>
<dbReference type="RefSeq" id="WP_232595823.1">
    <property type="nucleotide sequence ID" value="NZ_BSPD01000120.1"/>
</dbReference>
<accession>A0AA37TG01</accession>
<keyword evidence="2" id="KW-1185">Reference proteome</keyword>
<sequence length="60" mass="6716">MYCPACESGISRSFLREEDIDGGDTFECQSCGILLRYIVDEGTYLGAQEESLEIVDDEDE</sequence>
<dbReference type="Proteomes" id="UP001156870">
    <property type="component" value="Unassembled WGS sequence"/>
</dbReference>
<evidence type="ECO:0000313" key="2">
    <source>
        <dbReference type="Proteomes" id="UP001156870"/>
    </source>
</evidence>
<organism evidence="1 2">
    <name type="scientific">Marinibactrum halimedae</name>
    <dbReference type="NCBI Taxonomy" id="1444977"/>
    <lineage>
        <taxon>Bacteria</taxon>
        <taxon>Pseudomonadati</taxon>
        <taxon>Pseudomonadota</taxon>
        <taxon>Gammaproteobacteria</taxon>
        <taxon>Cellvibrionales</taxon>
        <taxon>Cellvibrionaceae</taxon>
        <taxon>Marinibactrum</taxon>
    </lineage>
</organism>
<proteinExistence type="predicted"/>
<reference evidence="1 2" key="1">
    <citation type="journal article" date="2014" name="Int. J. Syst. Evol. Microbiol.">
        <title>Complete genome sequence of Corynebacterium casei LMG S-19264T (=DSM 44701T), isolated from a smear-ripened cheese.</title>
        <authorList>
            <consortium name="US DOE Joint Genome Institute (JGI-PGF)"/>
            <person name="Walter F."/>
            <person name="Albersmeier A."/>
            <person name="Kalinowski J."/>
            <person name="Ruckert C."/>
        </authorList>
    </citation>
    <scope>NUCLEOTIDE SEQUENCE [LARGE SCALE GENOMIC DNA]</scope>
    <source>
        <strain evidence="1 2">NBRC 110095</strain>
    </source>
</reference>
<name>A0AA37TG01_9GAMM</name>
<protein>
    <submittedName>
        <fullName evidence="1">Uncharacterized protein</fullName>
    </submittedName>
</protein>
<comment type="caution">
    <text evidence="1">The sequence shown here is derived from an EMBL/GenBank/DDBJ whole genome shotgun (WGS) entry which is preliminary data.</text>
</comment>
<dbReference type="AlphaFoldDB" id="A0AA37TG01"/>
<gene>
    <name evidence="1" type="ORF">GCM10007877_40070</name>
</gene>